<gene>
    <name evidence="1" type="ORF">B0T21DRAFT_346032</name>
</gene>
<protein>
    <submittedName>
        <fullName evidence="1">Uncharacterized protein</fullName>
    </submittedName>
</protein>
<keyword evidence="2" id="KW-1185">Reference proteome</keyword>
<name>A0AA40K1B3_9PEZI</name>
<reference evidence="1" key="1">
    <citation type="submission" date="2023-06" db="EMBL/GenBank/DDBJ databases">
        <title>Genome-scale phylogeny and comparative genomics of the fungal order Sordariales.</title>
        <authorList>
            <consortium name="Lawrence Berkeley National Laboratory"/>
            <person name="Hensen N."/>
            <person name="Bonometti L."/>
            <person name="Westerberg I."/>
            <person name="Brannstrom I.O."/>
            <person name="Guillou S."/>
            <person name="Cros-Aarteil S."/>
            <person name="Calhoun S."/>
            <person name="Haridas S."/>
            <person name="Kuo A."/>
            <person name="Mondo S."/>
            <person name="Pangilinan J."/>
            <person name="Riley R."/>
            <person name="Labutti K."/>
            <person name="Andreopoulos B."/>
            <person name="Lipzen A."/>
            <person name="Chen C."/>
            <person name="Yanf M."/>
            <person name="Daum C."/>
            <person name="Ng V."/>
            <person name="Clum A."/>
            <person name="Steindorff A."/>
            <person name="Ohm R."/>
            <person name="Martin F."/>
            <person name="Silar P."/>
            <person name="Natvig D."/>
            <person name="Lalanne C."/>
            <person name="Gautier V."/>
            <person name="Ament-Velasquez S.L."/>
            <person name="Kruys A."/>
            <person name="Hutchinson M.I."/>
            <person name="Powell A.J."/>
            <person name="Barry K."/>
            <person name="Miller A.N."/>
            <person name="Grigoriev I.V."/>
            <person name="Debuchy R."/>
            <person name="Gladieux P."/>
            <person name="Thoren M.H."/>
            <person name="Johannesson H."/>
        </authorList>
    </citation>
    <scope>NUCLEOTIDE SEQUENCE</scope>
    <source>
        <strain evidence="1">CBS 540.89</strain>
    </source>
</reference>
<accession>A0AA40K1B3</accession>
<comment type="caution">
    <text evidence="1">The sequence shown here is derived from an EMBL/GenBank/DDBJ whole genome shotgun (WGS) entry which is preliminary data.</text>
</comment>
<dbReference type="Proteomes" id="UP001172159">
    <property type="component" value="Unassembled WGS sequence"/>
</dbReference>
<proteinExistence type="predicted"/>
<dbReference type="AlphaFoldDB" id="A0AA40K1B3"/>
<evidence type="ECO:0000313" key="1">
    <source>
        <dbReference type="EMBL" id="KAK0742200.1"/>
    </source>
</evidence>
<organism evidence="1 2">
    <name type="scientific">Apiosordaria backusii</name>
    <dbReference type="NCBI Taxonomy" id="314023"/>
    <lineage>
        <taxon>Eukaryota</taxon>
        <taxon>Fungi</taxon>
        <taxon>Dikarya</taxon>
        <taxon>Ascomycota</taxon>
        <taxon>Pezizomycotina</taxon>
        <taxon>Sordariomycetes</taxon>
        <taxon>Sordariomycetidae</taxon>
        <taxon>Sordariales</taxon>
        <taxon>Lasiosphaeriaceae</taxon>
        <taxon>Apiosordaria</taxon>
    </lineage>
</organism>
<sequence>MDQSGVERRAHGDPAAPNQLSEVAFNRVSLSEVLYRERYCLFNLMSQPWYMDENNDWLWNHGSVFRALSRLSGMISLLGALSRPSRVISVLGALSKLHRTNCQKLPSTEYPFQRFCTGTDISLTEVLNIKTARKNYTDIIEPKTLTIIFIIKRKLDKNKDNKKSL</sequence>
<dbReference type="EMBL" id="JAUKTV010000003">
    <property type="protein sequence ID" value="KAK0742200.1"/>
    <property type="molecule type" value="Genomic_DNA"/>
</dbReference>
<evidence type="ECO:0000313" key="2">
    <source>
        <dbReference type="Proteomes" id="UP001172159"/>
    </source>
</evidence>